<evidence type="ECO:0000313" key="2">
    <source>
        <dbReference type="Proteomes" id="UP001326613"/>
    </source>
</evidence>
<dbReference type="RefSeq" id="WP_323738308.1">
    <property type="nucleotide sequence ID" value="NZ_CP112932.1"/>
</dbReference>
<organism evidence="1 2">
    <name type="scientific">Candidatus Trichorickettsia mobilis</name>
    <dbReference type="NCBI Taxonomy" id="1346319"/>
    <lineage>
        <taxon>Bacteria</taxon>
        <taxon>Pseudomonadati</taxon>
        <taxon>Pseudomonadota</taxon>
        <taxon>Alphaproteobacteria</taxon>
        <taxon>Rickettsiales</taxon>
        <taxon>Rickettsiaceae</taxon>
        <taxon>Rickettsieae</taxon>
        <taxon>Candidatus Trichorickettsia</taxon>
    </lineage>
</organism>
<dbReference type="Proteomes" id="UP001326613">
    <property type="component" value="Chromosome"/>
</dbReference>
<evidence type="ECO:0000313" key="1">
    <source>
        <dbReference type="EMBL" id="WPY00218.1"/>
    </source>
</evidence>
<gene>
    <name evidence="1" type="ORF">Trichorick_00090</name>
</gene>
<protein>
    <submittedName>
        <fullName evidence="1">Uncharacterized protein</fullName>
    </submittedName>
</protein>
<dbReference type="EMBL" id="CP112932">
    <property type="protein sequence ID" value="WPY00218.1"/>
    <property type="molecule type" value="Genomic_DNA"/>
</dbReference>
<reference evidence="1 2" key="1">
    <citation type="submission" date="2022-10" db="EMBL/GenBank/DDBJ databases">
        <title>Host association and intracellularity evolved multiple times independently in the Rickettsiales.</title>
        <authorList>
            <person name="Castelli M."/>
            <person name="Nardi T."/>
            <person name="Gammuto L."/>
            <person name="Bellinzona G."/>
            <person name="Sabaneyeva E."/>
            <person name="Potekhin A."/>
            <person name="Serra V."/>
            <person name="Petroni G."/>
            <person name="Sassera D."/>
        </authorList>
    </citation>
    <scope>NUCLEOTIDE SEQUENCE [LARGE SCALE GENOMIC DNA]</scope>
    <source>
        <strain evidence="1 2">Kr 154-4</strain>
    </source>
</reference>
<keyword evidence="2" id="KW-1185">Reference proteome</keyword>
<sequence length="53" mass="6347">MNKYFITGFIGVFQNLFTEIAKKNQKPSLHYFAQVEQDLSSAFEKLRQKYERN</sequence>
<accession>A0ABZ0UTC6</accession>
<proteinExistence type="predicted"/>
<name>A0ABZ0UTC6_9RICK</name>